<proteinExistence type="predicted"/>
<name>A0A402A112_9CHLR</name>
<gene>
    <name evidence="1" type="ORF">KTT_25980</name>
</gene>
<dbReference type="AlphaFoldDB" id="A0A402A112"/>
<evidence type="ECO:0000313" key="1">
    <source>
        <dbReference type="EMBL" id="GCE12739.1"/>
    </source>
</evidence>
<dbReference type="Proteomes" id="UP000287352">
    <property type="component" value="Unassembled WGS sequence"/>
</dbReference>
<sequence length="60" mass="6701">MLEGTVVIQRENGAIPDSKLLSARLDVYMDCKLVYNANADEKAVKPTLDNFHARSSFRST</sequence>
<protein>
    <submittedName>
        <fullName evidence="1">Uncharacterized protein</fullName>
    </submittedName>
</protein>
<reference evidence="2" key="1">
    <citation type="submission" date="2018-12" db="EMBL/GenBank/DDBJ databases">
        <title>Tengunoibacter tsumagoiensis gen. nov., sp. nov., Dictyobacter kobayashii sp. nov., D. alpinus sp. nov., and D. joshuensis sp. nov. and description of Dictyobacteraceae fam. nov. within the order Ktedonobacterales isolated from Tengu-no-mugimeshi.</title>
        <authorList>
            <person name="Wang C.M."/>
            <person name="Zheng Y."/>
            <person name="Sakai Y."/>
            <person name="Toyoda A."/>
            <person name="Minakuchi Y."/>
            <person name="Abe K."/>
            <person name="Yokota A."/>
            <person name="Yabe S."/>
        </authorList>
    </citation>
    <scope>NUCLEOTIDE SEQUENCE [LARGE SCALE GENOMIC DNA]</scope>
    <source>
        <strain evidence="2">Uno3</strain>
    </source>
</reference>
<organism evidence="1 2">
    <name type="scientific">Tengunoibacter tsumagoiensis</name>
    <dbReference type="NCBI Taxonomy" id="2014871"/>
    <lineage>
        <taxon>Bacteria</taxon>
        <taxon>Bacillati</taxon>
        <taxon>Chloroflexota</taxon>
        <taxon>Ktedonobacteria</taxon>
        <taxon>Ktedonobacterales</taxon>
        <taxon>Dictyobacteraceae</taxon>
        <taxon>Tengunoibacter</taxon>
    </lineage>
</organism>
<dbReference type="EMBL" id="BIFR01000001">
    <property type="protein sequence ID" value="GCE12739.1"/>
    <property type="molecule type" value="Genomic_DNA"/>
</dbReference>
<keyword evidence="2" id="KW-1185">Reference proteome</keyword>
<accession>A0A402A112</accession>
<evidence type="ECO:0000313" key="2">
    <source>
        <dbReference type="Proteomes" id="UP000287352"/>
    </source>
</evidence>
<comment type="caution">
    <text evidence="1">The sequence shown here is derived from an EMBL/GenBank/DDBJ whole genome shotgun (WGS) entry which is preliminary data.</text>
</comment>